<keyword evidence="2" id="KW-1185">Reference proteome</keyword>
<accession>A0ABZ2XBP2</accession>
<sequence length="76" mass="8135">MEMFLITFGVIVLLVLLMAVGVLFGRKPIAGSCGGYKAIDVECAAGCKNPCDKRLARMKAQAEAQENAQESAQTKE</sequence>
<reference evidence="1 2" key="1">
    <citation type="submission" date="2024-04" db="EMBL/GenBank/DDBJ databases">
        <title>Dissimilatory iodate-reducing microorganisms contribute to the enrichment of iodine in groundwater.</title>
        <authorList>
            <person name="Jiang Z."/>
        </authorList>
    </citation>
    <scope>NUCLEOTIDE SEQUENCE [LARGE SCALE GENOMIC DNA]</scope>
    <source>
        <strain evidence="1 2">NCP973</strain>
    </source>
</reference>
<organism evidence="1 2">
    <name type="scientific">Azonexus hydrophilus</name>
    <dbReference type="NCBI Taxonomy" id="418702"/>
    <lineage>
        <taxon>Bacteria</taxon>
        <taxon>Pseudomonadati</taxon>
        <taxon>Pseudomonadota</taxon>
        <taxon>Betaproteobacteria</taxon>
        <taxon>Rhodocyclales</taxon>
        <taxon>Azonexaceae</taxon>
        <taxon>Azonexus</taxon>
    </lineage>
</organism>
<dbReference type="Pfam" id="PF04400">
    <property type="entry name" value="NqrM"/>
    <property type="match status" value="1"/>
</dbReference>
<protein>
    <submittedName>
        <fullName evidence="1">(Na+)-NQR maturation NqrM</fullName>
    </submittedName>
</protein>
<dbReference type="InterPro" id="IPR007495">
    <property type="entry name" value="NqrM"/>
</dbReference>
<dbReference type="EMBL" id="CP151406">
    <property type="protein sequence ID" value="WZJ20051.1"/>
    <property type="molecule type" value="Genomic_DNA"/>
</dbReference>
<name>A0ABZ2XBP2_9RHOO</name>
<dbReference type="PANTHER" id="PTHR40691">
    <property type="entry name" value="(NA+)-NQR MATURATION NQRM"/>
    <property type="match status" value="1"/>
</dbReference>
<proteinExistence type="predicted"/>
<dbReference type="Proteomes" id="UP001479520">
    <property type="component" value="Chromosome"/>
</dbReference>
<evidence type="ECO:0000313" key="2">
    <source>
        <dbReference type="Proteomes" id="UP001479520"/>
    </source>
</evidence>
<evidence type="ECO:0000313" key="1">
    <source>
        <dbReference type="EMBL" id="WZJ20051.1"/>
    </source>
</evidence>
<gene>
    <name evidence="1" type="primary">nqrM</name>
    <name evidence="1" type="ORF">AADV58_08740</name>
</gene>
<dbReference type="RefSeq" id="WP_028995768.1">
    <property type="nucleotide sequence ID" value="NZ_CALFBA010000142.1"/>
</dbReference>
<dbReference type="PANTHER" id="PTHR40691:SF3">
    <property type="entry name" value="(NA+)-NQR MATURATION NQRM"/>
    <property type="match status" value="1"/>
</dbReference>